<dbReference type="PANTHER" id="PTHR31157:SF1">
    <property type="entry name" value="SCP DOMAIN-CONTAINING PROTEIN"/>
    <property type="match status" value="1"/>
</dbReference>
<keyword evidence="2" id="KW-0472">Membrane</keyword>
<feature type="domain" description="SCP" evidence="3">
    <location>
        <begin position="208"/>
        <end position="322"/>
    </location>
</feature>
<organism evidence="4 5">
    <name type="scientific">Streptomyces nitrosporeus</name>
    <dbReference type="NCBI Taxonomy" id="28894"/>
    <lineage>
        <taxon>Bacteria</taxon>
        <taxon>Bacillati</taxon>
        <taxon>Actinomycetota</taxon>
        <taxon>Actinomycetes</taxon>
        <taxon>Kitasatosporales</taxon>
        <taxon>Streptomycetaceae</taxon>
        <taxon>Streptomyces</taxon>
    </lineage>
</organism>
<reference evidence="4 5" key="1">
    <citation type="submission" date="2017-09" db="EMBL/GenBank/DDBJ databases">
        <authorList>
            <person name="Lee N."/>
            <person name="Cho B.-K."/>
        </authorList>
    </citation>
    <scope>NUCLEOTIDE SEQUENCE [LARGE SCALE GENOMIC DNA]</scope>
    <source>
        <strain evidence="4 5">ATCC 12769</strain>
    </source>
</reference>
<evidence type="ECO:0000256" key="2">
    <source>
        <dbReference type="SAM" id="Phobius"/>
    </source>
</evidence>
<dbReference type="InterPro" id="IPR014044">
    <property type="entry name" value="CAP_dom"/>
</dbReference>
<dbReference type="Gene3D" id="3.40.33.10">
    <property type="entry name" value="CAP"/>
    <property type="match status" value="1"/>
</dbReference>
<dbReference type="CDD" id="cd05379">
    <property type="entry name" value="CAP_bacterial"/>
    <property type="match status" value="1"/>
</dbReference>
<gene>
    <name evidence="4" type="ORF">CP967_08880</name>
</gene>
<accession>A0A5J6F7W7</accession>
<feature type="compositionally biased region" description="Polar residues" evidence="1">
    <location>
        <begin position="136"/>
        <end position="153"/>
    </location>
</feature>
<feature type="transmembrane region" description="Helical" evidence="2">
    <location>
        <begin position="39"/>
        <end position="60"/>
    </location>
</feature>
<dbReference type="Pfam" id="PF00188">
    <property type="entry name" value="CAP"/>
    <property type="match status" value="1"/>
</dbReference>
<feature type="region of interest" description="Disordered" evidence="1">
    <location>
        <begin position="1"/>
        <end position="34"/>
    </location>
</feature>
<evidence type="ECO:0000256" key="1">
    <source>
        <dbReference type="SAM" id="MobiDB-lite"/>
    </source>
</evidence>
<name>A0A5J6F7W7_9ACTN</name>
<keyword evidence="2" id="KW-1133">Transmembrane helix</keyword>
<evidence type="ECO:0000313" key="4">
    <source>
        <dbReference type="EMBL" id="QEU72073.1"/>
    </source>
</evidence>
<dbReference type="RefSeq" id="WP_150487437.1">
    <property type="nucleotide sequence ID" value="NZ_BMUV01000001.1"/>
</dbReference>
<dbReference type="OrthoDB" id="68195at2"/>
<evidence type="ECO:0000259" key="3">
    <source>
        <dbReference type="Pfam" id="PF00188"/>
    </source>
</evidence>
<dbReference type="AlphaFoldDB" id="A0A5J6F7W7"/>
<dbReference type="Proteomes" id="UP000326178">
    <property type="component" value="Chromosome"/>
</dbReference>
<keyword evidence="2" id="KW-0812">Transmembrane</keyword>
<dbReference type="KEGG" id="snk:CP967_08880"/>
<feature type="compositionally biased region" description="Low complexity" evidence="1">
    <location>
        <begin position="175"/>
        <end position="197"/>
    </location>
</feature>
<feature type="compositionally biased region" description="Low complexity" evidence="1">
    <location>
        <begin position="9"/>
        <end position="23"/>
    </location>
</feature>
<protein>
    <submittedName>
        <fullName evidence="4">CAP domain-containing protein</fullName>
    </submittedName>
</protein>
<evidence type="ECO:0000313" key="5">
    <source>
        <dbReference type="Proteomes" id="UP000326178"/>
    </source>
</evidence>
<dbReference type="PANTHER" id="PTHR31157">
    <property type="entry name" value="SCP DOMAIN-CONTAINING PROTEIN"/>
    <property type="match status" value="1"/>
</dbReference>
<keyword evidence="5" id="KW-1185">Reference proteome</keyword>
<dbReference type="SUPFAM" id="SSF55797">
    <property type="entry name" value="PR-1-like"/>
    <property type="match status" value="1"/>
</dbReference>
<dbReference type="EMBL" id="CP023702">
    <property type="protein sequence ID" value="QEU72073.1"/>
    <property type="molecule type" value="Genomic_DNA"/>
</dbReference>
<dbReference type="InterPro" id="IPR035940">
    <property type="entry name" value="CAP_sf"/>
</dbReference>
<proteinExistence type="predicted"/>
<feature type="region of interest" description="Disordered" evidence="1">
    <location>
        <begin position="58"/>
        <end position="197"/>
    </location>
</feature>
<sequence length="324" mass="32006">MGRHRREGAAPAAERNAAGAADGSQGTRGKKRTGFPLRAGLLGVSAAVAVGAVAVAAGVLPGGDTRSAGGDTVADSYRDGGAPDLLGQGGASETPADRASASVGADRGSGRETAPARSPSTDAKPSGPASERSAKPSATPSQGTAKPSATPSQEQRRTSAPATTKAAPGKKETAKAPAAKVPNAPKTSSPASSAPASSGAATARAAVLSLVNQERAKAGCTPVTADTSLNTLAQDFSEDMAARDFFGHTDPDGATPWDRAAAAGVPGLGGENIARGQADAQAVMDAWMASEGHRANILNCAYTTLGVGVHFGSGGPWWTQDFGV</sequence>